<dbReference type="GO" id="GO:0051782">
    <property type="term" value="P:negative regulation of cell division"/>
    <property type="evidence" value="ECO:0007669"/>
    <property type="project" value="TreeGrafter"/>
</dbReference>
<evidence type="ECO:0000256" key="1">
    <source>
        <dbReference type="ARBA" id="ARBA00022741"/>
    </source>
</evidence>
<dbReference type="PANTHER" id="PTHR43384">
    <property type="entry name" value="SEPTUM SITE-DETERMINING PROTEIN MIND HOMOLOG, CHLOROPLASTIC-RELATED"/>
    <property type="match status" value="1"/>
</dbReference>
<gene>
    <name evidence="4" type="ORF">ENO59_05655</name>
</gene>
<comment type="caution">
    <text evidence="4">The sequence shown here is derived from an EMBL/GenBank/DDBJ whole genome shotgun (WGS) entry which is preliminary data.</text>
</comment>
<keyword evidence="1" id="KW-0547">Nucleotide-binding</keyword>
<dbReference type="GO" id="GO:0005524">
    <property type="term" value="F:ATP binding"/>
    <property type="evidence" value="ECO:0007669"/>
    <property type="project" value="UniProtKB-KW"/>
</dbReference>
<dbReference type="Pfam" id="PF01656">
    <property type="entry name" value="CbiA"/>
    <property type="match status" value="1"/>
</dbReference>
<dbReference type="EMBL" id="DSGB01000004">
    <property type="protein sequence ID" value="HER95985.1"/>
    <property type="molecule type" value="Genomic_DNA"/>
</dbReference>
<dbReference type="GO" id="GO:0005829">
    <property type="term" value="C:cytosol"/>
    <property type="evidence" value="ECO:0007669"/>
    <property type="project" value="TreeGrafter"/>
</dbReference>
<keyword evidence="2" id="KW-0067">ATP-binding</keyword>
<name>A0A7V2B0C9_RHOMR</name>
<dbReference type="SUPFAM" id="SSF52540">
    <property type="entry name" value="P-loop containing nucleoside triphosphate hydrolases"/>
    <property type="match status" value="1"/>
</dbReference>
<organism evidence="4">
    <name type="scientific">Rhodothermus marinus</name>
    <name type="common">Rhodothermus obamensis</name>
    <dbReference type="NCBI Taxonomy" id="29549"/>
    <lineage>
        <taxon>Bacteria</taxon>
        <taxon>Pseudomonadati</taxon>
        <taxon>Rhodothermota</taxon>
        <taxon>Rhodothermia</taxon>
        <taxon>Rhodothermales</taxon>
        <taxon>Rhodothermaceae</taxon>
        <taxon>Rhodothermus</taxon>
    </lineage>
</organism>
<dbReference type="PANTHER" id="PTHR43384:SF6">
    <property type="entry name" value="SEPTUM SITE-DETERMINING PROTEIN MIND HOMOLOG, CHLOROPLASTIC"/>
    <property type="match status" value="1"/>
</dbReference>
<feature type="domain" description="CobQ/CobB/MinD/ParA nucleotide binding" evidence="3">
    <location>
        <begin position="8"/>
        <end position="221"/>
    </location>
</feature>
<accession>A0A7V2B0C9</accession>
<protein>
    <submittedName>
        <fullName evidence="4">MinD/ParA family protein</fullName>
    </submittedName>
</protein>
<sequence>MKRRSTVVAVVSGKGGVGKSVLAVNLAETLAMQGERVALVDVDFGQGACSILLNESPAASVLDLMRDQATLEDVLHPTSSGLTLVQAVTEAGQADGQQEELYATLDWLLKELRHNHTIVLLDAPAGTEGAVRWALDRADLGLLLLVGEPTAIADAYRLCKLLWQHAPHYPLSCVVNFADTEAEARSIADRFATLTQHFLHQTPTFLGWIPYATQIRRSVLMQQPAVQQPGPVRNAFERLAYALLHGKTTHAASCPTS</sequence>
<evidence type="ECO:0000313" key="4">
    <source>
        <dbReference type="EMBL" id="HER95985.1"/>
    </source>
</evidence>
<evidence type="ECO:0000259" key="3">
    <source>
        <dbReference type="Pfam" id="PF01656"/>
    </source>
</evidence>
<dbReference type="InterPro" id="IPR050625">
    <property type="entry name" value="ParA/MinD_ATPase"/>
</dbReference>
<dbReference type="AlphaFoldDB" id="A0A7V2B0C9"/>
<dbReference type="Gene3D" id="3.40.50.300">
    <property type="entry name" value="P-loop containing nucleotide triphosphate hydrolases"/>
    <property type="match status" value="1"/>
</dbReference>
<evidence type="ECO:0000256" key="2">
    <source>
        <dbReference type="ARBA" id="ARBA00022840"/>
    </source>
</evidence>
<reference evidence="4" key="1">
    <citation type="journal article" date="2020" name="mSystems">
        <title>Genome- and Community-Level Interaction Insights into Carbon Utilization and Element Cycling Functions of Hydrothermarchaeota in Hydrothermal Sediment.</title>
        <authorList>
            <person name="Zhou Z."/>
            <person name="Liu Y."/>
            <person name="Xu W."/>
            <person name="Pan J."/>
            <person name="Luo Z.H."/>
            <person name="Li M."/>
        </authorList>
    </citation>
    <scope>NUCLEOTIDE SEQUENCE [LARGE SCALE GENOMIC DNA]</scope>
    <source>
        <strain evidence="4">SpSt-143</strain>
    </source>
</reference>
<proteinExistence type="predicted"/>
<dbReference type="GO" id="GO:0016887">
    <property type="term" value="F:ATP hydrolysis activity"/>
    <property type="evidence" value="ECO:0007669"/>
    <property type="project" value="TreeGrafter"/>
</dbReference>
<dbReference type="GO" id="GO:0009898">
    <property type="term" value="C:cytoplasmic side of plasma membrane"/>
    <property type="evidence" value="ECO:0007669"/>
    <property type="project" value="TreeGrafter"/>
</dbReference>
<dbReference type="InterPro" id="IPR002586">
    <property type="entry name" value="CobQ/CobB/MinD/ParA_Nub-bd_dom"/>
</dbReference>
<dbReference type="InterPro" id="IPR027417">
    <property type="entry name" value="P-loop_NTPase"/>
</dbReference>